<dbReference type="EMBL" id="AKJY01000014">
    <property type="protein sequence ID" value="EJL74377.1"/>
    <property type="molecule type" value="Genomic_DNA"/>
</dbReference>
<sequence length="187" mass="20687">MKKIFSILFVFALGFVTCNAQRQLQGQKGLELGAGIVSGEKALHDFFYTRLGITLNRAKGNYNFGAFEYMRKQHTFEGISIPVQSYMAEVGHSLYLLGDWRRTISLNMGLSAVGGYEVINNSENVLPSGAIIKNEDSFIYGGGLNVSLETYLGDKLVVLLRGHTKYLLGTSLERFRPGGGIGVRYIF</sequence>
<dbReference type="OrthoDB" id="1078465at2"/>
<dbReference type="Pfam" id="PF10626">
    <property type="entry name" value="TraO"/>
    <property type="match status" value="1"/>
</dbReference>
<accession>J2T8F5</accession>
<evidence type="ECO:0000313" key="2">
    <source>
        <dbReference type="EMBL" id="EJL74377.1"/>
    </source>
</evidence>
<dbReference type="RefSeq" id="WP_007841465.1">
    <property type="nucleotide sequence ID" value="NZ_AKJY01000014.1"/>
</dbReference>
<feature type="chain" id="PRO_5003755169" evidence="1">
    <location>
        <begin position="21"/>
        <end position="187"/>
    </location>
</feature>
<organism evidence="2 3">
    <name type="scientific">Chryseobacterium populi</name>
    <dbReference type="NCBI Taxonomy" id="1144316"/>
    <lineage>
        <taxon>Bacteria</taxon>
        <taxon>Pseudomonadati</taxon>
        <taxon>Bacteroidota</taxon>
        <taxon>Flavobacteriia</taxon>
        <taxon>Flavobacteriales</taxon>
        <taxon>Weeksellaceae</taxon>
        <taxon>Chryseobacterium group</taxon>
        <taxon>Chryseobacterium</taxon>
    </lineage>
</organism>
<proteinExistence type="predicted"/>
<keyword evidence="1" id="KW-0732">Signal</keyword>
<dbReference type="AlphaFoldDB" id="J2T8F5"/>
<evidence type="ECO:0000256" key="1">
    <source>
        <dbReference type="SAM" id="SignalP"/>
    </source>
</evidence>
<feature type="signal peptide" evidence="1">
    <location>
        <begin position="1"/>
        <end position="20"/>
    </location>
</feature>
<protein>
    <submittedName>
        <fullName evidence="2">Conjugative transposon protein TraO</fullName>
    </submittedName>
</protein>
<reference evidence="2 3" key="1">
    <citation type="journal article" date="2012" name="J. Bacteriol.">
        <title>Twenty-one genome sequences from Pseudomonas species and 19 genome sequences from diverse bacteria isolated from the rhizosphere and endosphere of Populus deltoides.</title>
        <authorList>
            <person name="Brown S.D."/>
            <person name="Utturkar S.M."/>
            <person name="Klingeman D.M."/>
            <person name="Johnson C.M."/>
            <person name="Martin S.L."/>
            <person name="Land M.L."/>
            <person name="Lu T.Y."/>
            <person name="Schadt C.W."/>
            <person name="Doktycz M.J."/>
            <person name="Pelletier D.A."/>
        </authorList>
    </citation>
    <scope>NUCLEOTIDE SEQUENCE [LARGE SCALE GENOMIC DNA]</scope>
    <source>
        <strain evidence="2 3">CF314</strain>
    </source>
</reference>
<gene>
    <name evidence="2" type="ORF">PMI13_01116</name>
</gene>
<name>J2T8F5_9FLAO</name>
<keyword evidence="3" id="KW-1185">Reference proteome</keyword>
<comment type="caution">
    <text evidence="2">The sequence shown here is derived from an EMBL/GenBank/DDBJ whole genome shotgun (WGS) entry which is preliminary data.</text>
</comment>
<dbReference type="PATRIC" id="fig|1144316.3.peg.1120"/>
<evidence type="ECO:0000313" key="3">
    <source>
        <dbReference type="Proteomes" id="UP000007509"/>
    </source>
</evidence>
<dbReference type="Proteomes" id="UP000007509">
    <property type="component" value="Unassembled WGS sequence"/>
</dbReference>
<dbReference type="InterPro" id="IPR018899">
    <property type="entry name" value="Conjug_transposon_Tra0"/>
</dbReference>